<evidence type="ECO:0000256" key="9">
    <source>
        <dbReference type="ARBA" id="ARBA00023136"/>
    </source>
</evidence>
<name>A0ABD3V4P7_SINWO</name>
<dbReference type="Pfam" id="PF01762">
    <property type="entry name" value="Galactosyl_T"/>
    <property type="match status" value="1"/>
</dbReference>
<feature type="transmembrane region" description="Helical" evidence="11">
    <location>
        <begin position="33"/>
        <end position="56"/>
    </location>
</feature>
<dbReference type="Proteomes" id="UP001634394">
    <property type="component" value="Unassembled WGS sequence"/>
</dbReference>
<evidence type="ECO:0000256" key="11">
    <source>
        <dbReference type="RuleBase" id="RU363063"/>
    </source>
</evidence>
<proteinExistence type="inferred from homology"/>
<gene>
    <name evidence="12" type="ORF">ACJMK2_011345</name>
    <name evidence="13" type="ORF">ACJMK2_011348</name>
</gene>
<accession>A0ABD3V4P7</accession>
<evidence type="ECO:0000256" key="6">
    <source>
        <dbReference type="ARBA" id="ARBA00022968"/>
    </source>
</evidence>
<dbReference type="EMBL" id="JBJQND010000013">
    <property type="protein sequence ID" value="KAL3856613.1"/>
    <property type="molecule type" value="Genomic_DNA"/>
</dbReference>
<dbReference type="GO" id="GO:0016757">
    <property type="term" value="F:glycosyltransferase activity"/>
    <property type="evidence" value="ECO:0007669"/>
    <property type="project" value="UniProtKB-KW"/>
</dbReference>
<comment type="caution">
    <text evidence="12">The sequence shown here is derived from an EMBL/GenBank/DDBJ whole genome shotgun (WGS) entry which is preliminary data.</text>
</comment>
<dbReference type="Gene3D" id="3.90.550.50">
    <property type="match status" value="1"/>
</dbReference>
<evidence type="ECO:0000313" key="14">
    <source>
        <dbReference type="Proteomes" id="UP001634394"/>
    </source>
</evidence>
<keyword evidence="4" id="KW-0808">Transferase</keyword>
<keyword evidence="8 11" id="KW-0333">Golgi apparatus</keyword>
<dbReference type="EC" id="2.4.1.-" evidence="11"/>
<keyword evidence="9 11" id="KW-0472">Membrane</keyword>
<keyword evidence="14" id="KW-1185">Reference proteome</keyword>
<keyword evidence="6 11" id="KW-0735">Signal-anchor</keyword>
<evidence type="ECO:0000256" key="10">
    <source>
        <dbReference type="ARBA" id="ARBA00023180"/>
    </source>
</evidence>
<evidence type="ECO:0000256" key="8">
    <source>
        <dbReference type="ARBA" id="ARBA00023034"/>
    </source>
</evidence>
<dbReference type="AlphaFoldDB" id="A0ABD3V4P7"/>
<comment type="similarity">
    <text evidence="2 11">Belongs to the glycosyltransferase 31 family.</text>
</comment>
<evidence type="ECO:0000256" key="5">
    <source>
        <dbReference type="ARBA" id="ARBA00022692"/>
    </source>
</evidence>
<sequence length="489" mass="55392">MVSDTKSRSTYIGHVPVTDNILSRFVSAATSQWILRNALVITVIVGISCIVMSVYYTATLNHSGSIRPRRLVDLQRLTLSQSGPKTIVSNNGKTVIIDTSITKRNYQPLKYRLTTFAGAKISRSRRTKTQYPLTLDTPYLLSNQKLCKSVSNISVLTIVHTAADHFEKREVIRRTWTNNSYFHHLGSVRILFLLGTVLHNNATQNKIVDEFKTYGDLVQGDFIDSYRNLTHKGVMGYRWISENCMHAKMIVKTDDDVVVDTYKLLKQYLPNLSGRTRYILCNHIAPGTMPIIREHKSKWYVDSDLFRGYNFYPRYCSGFGLIISTDIIPFLYRAAYLTPFFWVDDVYLYGMLPSKVNDVAYISLAGNFSLNFMAGLACFENNTRQCPFLISGARTPGEVVKVWSAMGKAYKRTLHINLNESNSLVKTDYNTKNSVIGQGKNDSDNNHMTIKSTVSIHEEQANAVISKRPHMLANTTQKTKVRTNNSAPV</sequence>
<reference evidence="12 14" key="1">
    <citation type="submission" date="2024-11" db="EMBL/GenBank/DDBJ databases">
        <title>Chromosome-level genome assembly of the freshwater bivalve Anodonta woodiana.</title>
        <authorList>
            <person name="Chen X."/>
        </authorList>
    </citation>
    <scope>NUCLEOTIDE SEQUENCE [LARGE SCALE GENOMIC DNA]</scope>
    <source>
        <strain evidence="12">MN2024</strain>
        <tissue evidence="12">Gills</tissue>
    </source>
</reference>
<evidence type="ECO:0000313" key="13">
    <source>
        <dbReference type="EMBL" id="KAL3856613.1"/>
    </source>
</evidence>
<keyword evidence="7 11" id="KW-1133">Transmembrane helix</keyword>
<keyword evidence="3 11" id="KW-0328">Glycosyltransferase</keyword>
<evidence type="ECO:0000256" key="4">
    <source>
        <dbReference type="ARBA" id="ARBA00022679"/>
    </source>
</evidence>
<dbReference type="EMBL" id="JBJQND010000013">
    <property type="protein sequence ID" value="KAL3856610.1"/>
    <property type="molecule type" value="Genomic_DNA"/>
</dbReference>
<evidence type="ECO:0000256" key="2">
    <source>
        <dbReference type="ARBA" id="ARBA00008661"/>
    </source>
</evidence>
<keyword evidence="5 11" id="KW-0812">Transmembrane</keyword>
<keyword evidence="10" id="KW-0325">Glycoprotein</keyword>
<comment type="subcellular location">
    <subcellularLocation>
        <location evidence="1 11">Golgi apparatus membrane</location>
        <topology evidence="1 11">Single-pass type II membrane protein</topology>
    </subcellularLocation>
</comment>
<evidence type="ECO:0000256" key="1">
    <source>
        <dbReference type="ARBA" id="ARBA00004323"/>
    </source>
</evidence>
<dbReference type="PANTHER" id="PTHR11214">
    <property type="entry name" value="BETA-1,3-N-ACETYLGLUCOSAMINYLTRANSFERASE"/>
    <property type="match status" value="1"/>
</dbReference>
<dbReference type="InterPro" id="IPR002659">
    <property type="entry name" value="Glyco_trans_31"/>
</dbReference>
<evidence type="ECO:0000256" key="3">
    <source>
        <dbReference type="ARBA" id="ARBA00022676"/>
    </source>
</evidence>
<dbReference type="FunFam" id="3.90.550.50:FF:000001">
    <property type="entry name" value="Hexosyltransferase"/>
    <property type="match status" value="1"/>
</dbReference>
<dbReference type="GO" id="GO:0000139">
    <property type="term" value="C:Golgi membrane"/>
    <property type="evidence" value="ECO:0007669"/>
    <property type="project" value="UniProtKB-SubCell"/>
</dbReference>
<dbReference type="PANTHER" id="PTHR11214:SF364">
    <property type="entry name" value="HEXOSYLTRANSFERASE"/>
    <property type="match status" value="1"/>
</dbReference>
<protein>
    <recommendedName>
        <fullName evidence="11">Hexosyltransferase</fullName>
        <ecNumber evidence="11">2.4.1.-</ecNumber>
    </recommendedName>
</protein>
<evidence type="ECO:0000313" key="12">
    <source>
        <dbReference type="EMBL" id="KAL3856610.1"/>
    </source>
</evidence>
<evidence type="ECO:0000256" key="7">
    <source>
        <dbReference type="ARBA" id="ARBA00022989"/>
    </source>
</evidence>
<organism evidence="12 14">
    <name type="scientific">Sinanodonta woodiana</name>
    <name type="common">Chinese pond mussel</name>
    <name type="synonym">Anodonta woodiana</name>
    <dbReference type="NCBI Taxonomy" id="1069815"/>
    <lineage>
        <taxon>Eukaryota</taxon>
        <taxon>Metazoa</taxon>
        <taxon>Spiralia</taxon>
        <taxon>Lophotrochozoa</taxon>
        <taxon>Mollusca</taxon>
        <taxon>Bivalvia</taxon>
        <taxon>Autobranchia</taxon>
        <taxon>Heteroconchia</taxon>
        <taxon>Palaeoheterodonta</taxon>
        <taxon>Unionida</taxon>
        <taxon>Unionoidea</taxon>
        <taxon>Unionidae</taxon>
        <taxon>Unioninae</taxon>
        <taxon>Sinanodonta</taxon>
    </lineage>
</organism>